<reference evidence="2 3" key="1">
    <citation type="submission" date="2021-06" db="EMBL/GenBank/DDBJ databases">
        <title>Genome-based taxonomic framework of Microbacterium strains isolated from marine environment, the description of four new species and reclassification of four preexisting species.</title>
        <authorList>
            <person name="Lee S.D."/>
            <person name="Kim S.-M."/>
            <person name="Byeon Y.-S."/>
            <person name="Yang H.L."/>
            <person name="Kim I.S."/>
        </authorList>
    </citation>
    <scope>NUCLEOTIDE SEQUENCE [LARGE SCALE GENOMIC DNA]</scope>
    <source>
        <strain evidence="2 3">SSW1-36</strain>
    </source>
</reference>
<dbReference type="RefSeq" id="WP_247957514.1">
    <property type="nucleotide sequence ID" value="NZ_CP078077.1"/>
</dbReference>
<keyword evidence="1" id="KW-1133">Transmembrane helix</keyword>
<organism evidence="2 3">
    <name type="scientific">Microbacterium galbinum</name>
    <dbReference type="NCBI Taxonomy" id="2851646"/>
    <lineage>
        <taxon>Bacteria</taxon>
        <taxon>Bacillati</taxon>
        <taxon>Actinomycetota</taxon>
        <taxon>Actinomycetes</taxon>
        <taxon>Micrococcales</taxon>
        <taxon>Microbacteriaceae</taxon>
        <taxon>Microbacterium</taxon>
    </lineage>
</organism>
<feature type="transmembrane region" description="Helical" evidence="1">
    <location>
        <begin position="49"/>
        <end position="70"/>
    </location>
</feature>
<accession>A0ABY4ISG5</accession>
<gene>
    <name evidence="2" type="ORF">KV396_08350</name>
</gene>
<evidence type="ECO:0000256" key="1">
    <source>
        <dbReference type="SAM" id="Phobius"/>
    </source>
</evidence>
<keyword evidence="1" id="KW-0812">Transmembrane</keyword>
<dbReference type="EMBL" id="CP078077">
    <property type="protein sequence ID" value="UPL14483.1"/>
    <property type="molecule type" value="Genomic_DNA"/>
</dbReference>
<name>A0ABY4ISG5_9MICO</name>
<evidence type="ECO:0000313" key="2">
    <source>
        <dbReference type="EMBL" id="UPL14483.1"/>
    </source>
</evidence>
<feature type="transmembrane region" description="Helical" evidence="1">
    <location>
        <begin position="82"/>
        <end position="107"/>
    </location>
</feature>
<keyword evidence="1" id="KW-0472">Membrane</keyword>
<proteinExistence type="predicted"/>
<sequence>MRDVKVGGMNTADEFARPAKPLGALAWSALVLSLLSLPSLMPYGWLDPVGALMLMRVGVIALILSVIATIRRSRPRGVAISALVISGLFVLVVVLAAGPLGFLRLLIAF</sequence>
<dbReference type="Proteomes" id="UP000831963">
    <property type="component" value="Chromosome"/>
</dbReference>
<keyword evidence="3" id="KW-1185">Reference proteome</keyword>
<protein>
    <submittedName>
        <fullName evidence="2">Uncharacterized protein</fullName>
    </submittedName>
</protein>
<feature type="transmembrane region" description="Helical" evidence="1">
    <location>
        <begin position="21"/>
        <end position="43"/>
    </location>
</feature>
<evidence type="ECO:0000313" key="3">
    <source>
        <dbReference type="Proteomes" id="UP000831963"/>
    </source>
</evidence>